<dbReference type="KEGG" id="tut:107371367"/>
<evidence type="ECO:0000256" key="4">
    <source>
        <dbReference type="PROSITE-ProRule" id="PRU00723"/>
    </source>
</evidence>
<keyword evidence="2 4" id="KW-0863">Zinc-finger</keyword>
<evidence type="ECO:0000256" key="2">
    <source>
        <dbReference type="ARBA" id="ARBA00022771"/>
    </source>
</evidence>
<sequence>MVVCKYYQTGFCKFGDRCRFEHVDRVNYSTSHNIPRYPDQYVNRFPGPNYINNPVAAAAAAAAVSGTGSGYNQRGSMVSSKKPDQYHYVGTVYDRQFQASGGQSYNHQSRLQHSHTGHSGSGNSGNTISGTSGQVHQTHHSQHQQHGIIPVQYWQVQRHQQMQPSNHQSHSSSQRQSQGAHHGHGQGQSGGLHQSNNQHHGSGGQHHQQSTGFSFNQKLKEIESSQKPQVGFSFNRTLQQIQQYQPHLAHQAQNQYYLTPTPMLTVPVQAPYYGVTMPMPMAHNPLAPMFSSMLPSNTADPKMMSSYLSQQQTTQGKISMNLSDDDSGIYSVMSSLAPEELSQYKADKFTFPHIPINPPPKELCL</sequence>
<evidence type="ECO:0000256" key="1">
    <source>
        <dbReference type="ARBA" id="ARBA00022723"/>
    </source>
</evidence>
<feature type="compositionally biased region" description="Low complexity" evidence="5">
    <location>
        <begin position="159"/>
        <end position="180"/>
    </location>
</feature>
<dbReference type="PROSITE" id="PS50103">
    <property type="entry name" value="ZF_C3H1"/>
    <property type="match status" value="1"/>
</dbReference>
<gene>
    <name evidence="7" type="primary">107371367</name>
</gene>
<keyword evidence="1 4" id="KW-0479">Metal-binding</keyword>
<dbReference type="Gene3D" id="4.10.1000.10">
    <property type="entry name" value="Zinc finger, CCCH-type"/>
    <property type="match status" value="1"/>
</dbReference>
<dbReference type="GO" id="GO:0008270">
    <property type="term" value="F:zinc ion binding"/>
    <property type="evidence" value="ECO:0007669"/>
    <property type="project" value="UniProtKB-KW"/>
</dbReference>
<evidence type="ECO:0000259" key="6">
    <source>
        <dbReference type="PROSITE" id="PS50103"/>
    </source>
</evidence>
<evidence type="ECO:0000313" key="8">
    <source>
        <dbReference type="Proteomes" id="UP000015104"/>
    </source>
</evidence>
<keyword evidence="3 4" id="KW-0862">Zinc</keyword>
<dbReference type="InterPro" id="IPR000571">
    <property type="entry name" value="Znf_CCCH"/>
</dbReference>
<dbReference type="OMA" id="TSHNIPR"/>
<feature type="region of interest" description="Disordered" evidence="5">
    <location>
        <begin position="101"/>
        <end position="212"/>
    </location>
</feature>
<feature type="compositionally biased region" description="Low complexity" evidence="5">
    <location>
        <begin position="124"/>
        <end position="136"/>
    </location>
</feature>
<feature type="zinc finger region" description="C3H1-type" evidence="4">
    <location>
        <begin position="1"/>
        <end position="25"/>
    </location>
</feature>
<evidence type="ECO:0000313" key="7">
    <source>
        <dbReference type="EnsemblMetazoa" id="tetur02g06190.1"/>
    </source>
</evidence>
<name>T1JVY0_TETUR</name>
<dbReference type="InterPro" id="IPR036855">
    <property type="entry name" value="Znf_CCCH_sf"/>
</dbReference>
<dbReference type="EMBL" id="CAEY01000798">
    <property type="status" value="NOT_ANNOTATED_CDS"/>
    <property type="molecule type" value="Genomic_DNA"/>
</dbReference>
<dbReference type="AlphaFoldDB" id="T1JVY0"/>
<dbReference type="Pfam" id="PF18044">
    <property type="entry name" value="zf-CCCH_4"/>
    <property type="match status" value="1"/>
</dbReference>
<proteinExistence type="predicted"/>
<dbReference type="Proteomes" id="UP000015104">
    <property type="component" value="Unassembled WGS sequence"/>
</dbReference>
<dbReference type="EnsemblMetazoa" id="tetur02g06190.1">
    <property type="protein sequence ID" value="tetur02g06190.1"/>
    <property type="gene ID" value="tetur02g06190"/>
</dbReference>
<organism evidence="7 8">
    <name type="scientific">Tetranychus urticae</name>
    <name type="common">Two-spotted spider mite</name>
    <dbReference type="NCBI Taxonomy" id="32264"/>
    <lineage>
        <taxon>Eukaryota</taxon>
        <taxon>Metazoa</taxon>
        <taxon>Ecdysozoa</taxon>
        <taxon>Arthropoda</taxon>
        <taxon>Chelicerata</taxon>
        <taxon>Arachnida</taxon>
        <taxon>Acari</taxon>
        <taxon>Acariformes</taxon>
        <taxon>Trombidiformes</taxon>
        <taxon>Prostigmata</taxon>
        <taxon>Eleutherengona</taxon>
        <taxon>Raphignathae</taxon>
        <taxon>Tetranychoidea</taxon>
        <taxon>Tetranychidae</taxon>
        <taxon>Tetranychus</taxon>
    </lineage>
</organism>
<dbReference type="HOGENOM" id="CLU_759367_0_0_1"/>
<reference evidence="8" key="1">
    <citation type="submission" date="2011-08" db="EMBL/GenBank/DDBJ databases">
        <authorList>
            <person name="Rombauts S."/>
        </authorList>
    </citation>
    <scope>NUCLEOTIDE SEQUENCE</scope>
    <source>
        <strain evidence="8">London</strain>
    </source>
</reference>
<dbReference type="SUPFAM" id="SSF90229">
    <property type="entry name" value="CCCH zinc finger"/>
    <property type="match status" value="1"/>
</dbReference>
<feature type="compositionally biased region" description="Low complexity" evidence="5">
    <location>
        <begin position="191"/>
        <end position="210"/>
    </location>
</feature>
<evidence type="ECO:0000256" key="3">
    <source>
        <dbReference type="ARBA" id="ARBA00022833"/>
    </source>
</evidence>
<dbReference type="OrthoDB" id="6514519at2759"/>
<dbReference type="InterPro" id="IPR041367">
    <property type="entry name" value="Znf-CCCH_4"/>
</dbReference>
<reference evidence="7" key="2">
    <citation type="submission" date="2015-06" db="UniProtKB">
        <authorList>
            <consortium name="EnsemblMetazoa"/>
        </authorList>
    </citation>
    <scope>IDENTIFICATION</scope>
</reference>
<accession>T1JVY0</accession>
<feature type="domain" description="C3H1-type" evidence="6">
    <location>
        <begin position="1"/>
        <end position="25"/>
    </location>
</feature>
<keyword evidence="8" id="KW-1185">Reference proteome</keyword>
<protein>
    <recommendedName>
        <fullName evidence="6">C3H1-type domain-containing protein</fullName>
    </recommendedName>
</protein>
<dbReference type="SMART" id="SM00356">
    <property type="entry name" value="ZnF_C3H1"/>
    <property type="match status" value="1"/>
</dbReference>
<evidence type="ECO:0000256" key="5">
    <source>
        <dbReference type="SAM" id="MobiDB-lite"/>
    </source>
</evidence>